<dbReference type="RefSeq" id="WP_090470527.1">
    <property type="nucleotide sequence ID" value="NZ_CACVNK010000055.1"/>
</dbReference>
<evidence type="ECO:0000313" key="4">
    <source>
        <dbReference type="Proteomes" id="UP000198817"/>
    </source>
</evidence>
<dbReference type="Pfam" id="PF14242">
    <property type="entry name" value="DUF4342"/>
    <property type="match status" value="1"/>
</dbReference>
<feature type="compositionally biased region" description="Acidic residues" evidence="1">
    <location>
        <begin position="216"/>
        <end position="228"/>
    </location>
</feature>
<dbReference type="OrthoDB" id="129626at2"/>
<dbReference type="STRING" id="155865.SAMN05216515_10639"/>
<evidence type="ECO:0000313" key="3">
    <source>
        <dbReference type="EMBL" id="SFU44469.1"/>
    </source>
</evidence>
<dbReference type="Proteomes" id="UP000198817">
    <property type="component" value="Unassembled WGS sequence"/>
</dbReference>
<proteinExistence type="predicted"/>
<dbReference type="SUPFAM" id="SSF46934">
    <property type="entry name" value="UBA-like"/>
    <property type="match status" value="1"/>
</dbReference>
<dbReference type="AlphaFoldDB" id="A0A1I7G7M7"/>
<feature type="domain" description="DUF4342" evidence="2">
    <location>
        <begin position="47"/>
        <end position="120"/>
    </location>
</feature>
<dbReference type="InterPro" id="IPR009060">
    <property type="entry name" value="UBA-like_sf"/>
</dbReference>
<protein>
    <recommendedName>
        <fullName evidence="2">DUF4342 domain-containing protein</fullName>
    </recommendedName>
</protein>
<feature type="compositionally biased region" description="Low complexity" evidence="1">
    <location>
        <begin position="229"/>
        <end position="246"/>
    </location>
</feature>
<dbReference type="Gene3D" id="1.10.8.10">
    <property type="entry name" value="DNA helicase RuvA subunit, C-terminal domain"/>
    <property type="match status" value="1"/>
</dbReference>
<evidence type="ECO:0000259" key="2">
    <source>
        <dbReference type="Pfam" id="PF14242"/>
    </source>
</evidence>
<feature type="region of interest" description="Disordered" evidence="1">
    <location>
        <begin position="186"/>
        <end position="246"/>
    </location>
</feature>
<sequence>MEITLEKIELVKDRTGVTYKEAKEALEAADGNVVDAIISIEDTIDEQTSTKKIGKQSEALVDKMKEIVKRGNVTRIIIRKDGEKFLNVPVNAGVLGAVIAPWGMIAAALVALGTKCEIELLKKDGTTIDLSGKAENLAGSAKETGSRFYEEFKEKAPGFYEGVKEAGEAVFSRSRDEAMSEEDFDREWYGGMNDDIPQKQEDEAADVAAAMKEAAEEADAAPEEDAADAENAQKTAENAETVATEE</sequence>
<gene>
    <name evidence="3" type="ORF">SAMN05216508_10538</name>
</gene>
<evidence type="ECO:0000256" key="1">
    <source>
        <dbReference type="SAM" id="MobiDB-lite"/>
    </source>
</evidence>
<keyword evidence="4" id="KW-1185">Reference proteome</keyword>
<organism evidence="3 4">
    <name type="scientific">Eubacterium pyruvativorans</name>
    <dbReference type="NCBI Taxonomy" id="155865"/>
    <lineage>
        <taxon>Bacteria</taxon>
        <taxon>Bacillati</taxon>
        <taxon>Bacillota</taxon>
        <taxon>Clostridia</taxon>
        <taxon>Eubacteriales</taxon>
        <taxon>Eubacteriaceae</taxon>
        <taxon>Eubacterium</taxon>
    </lineage>
</organism>
<name>A0A1I7G7M7_9FIRM</name>
<dbReference type="InterPro" id="IPR025642">
    <property type="entry name" value="DUF4342"/>
</dbReference>
<reference evidence="3 4" key="1">
    <citation type="submission" date="2016-10" db="EMBL/GenBank/DDBJ databases">
        <authorList>
            <person name="de Groot N.N."/>
        </authorList>
    </citation>
    <scope>NUCLEOTIDE SEQUENCE [LARGE SCALE GENOMIC DNA]</scope>
    <source>
        <strain evidence="3 4">KHGC13</strain>
    </source>
</reference>
<dbReference type="EMBL" id="FPBT01000005">
    <property type="protein sequence ID" value="SFU44469.1"/>
    <property type="molecule type" value="Genomic_DNA"/>
</dbReference>
<accession>A0A1I7G7M7</accession>